<gene>
    <name evidence="6" type="ORF">Cba03nite_48760</name>
</gene>
<dbReference type="GO" id="GO:0003677">
    <property type="term" value="F:DNA binding"/>
    <property type="evidence" value="ECO:0007669"/>
    <property type="project" value="UniProtKB-KW"/>
</dbReference>
<evidence type="ECO:0000259" key="4">
    <source>
        <dbReference type="PROSITE" id="PS50043"/>
    </source>
</evidence>
<evidence type="ECO:0000313" key="6">
    <source>
        <dbReference type="EMBL" id="GIF83527.1"/>
    </source>
</evidence>
<dbReference type="PANTHER" id="PTHR43214:SF43">
    <property type="entry name" value="TWO-COMPONENT RESPONSE REGULATOR"/>
    <property type="match status" value="1"/>
</dbReference>
<dbReference type="Pfam" id="PF00072">
    <property type="entry name" value="Response_reg"/>
    <property type="match status" value="1"/>
</dbReference>
<dbReference type="InterPro" id="IPR011006">
    <property type="entry name" value="CheY-like_superfamily"/>
</dbReference>
<dbReference type="InterPro" id="IPR058245">
    <property type="entry name" value="NreC/VraR/RcsB-like_REC"/>
</dbReference>
<proteinExistence type="predicted"/>
<evidence type="ECO:0000259" key="5">
    <source>
        <dbReference type="PROSITE" id="PS50110"/>
    </source>
</evidence>
<feature type="domain" description="Response regulatory" evidence="5">
    <location>
        <begin position="6"/>
        <end position="122"/>
    </location>
</feature>
<dbReference type="PROSITE" id="PS50043">
    <property type="entry name" value="HTH_LUXR_2"/>
    <property type="match status" value="1"/>
</dbReference>
<organism evidence="6 7">
    <name type="scientific">Catellatospora bangladeshensis</name>
    <dbReference type="NCBI Taxonomy" id="310355"/>
    <lineage>
        <taxon>Bacteria</taxon>
        <taxon>Bacillati</taxon>
        <taxon>Actinomycetota</taxon>
        <taxon>Actinomycetes</taxon>
        <taxon>Micromonosporales</taxon>
        <taxon>Micromonosporaceae</taxon>
        <taxon>Catellatospora</taxon>
    </lineage>
</organism>
<dbReference type="SMART" id="SM00448">
    <property type="entry name" value="REC"/>
    <property type="match status" value="1"/>
</dbReference>
<evidence type="ECO:0000256" key="3">
    <source>
        <dbReference type="PROSITE-ProRule" id="PRU00169"/>
    </source>
</evidence>
<evidence type="ECO:0000256" key="1">
    <source>
        <dbReference type="ARBA" id="ARBA00022553"/>
    </source>
</evidence>
<sequence length="217" mass="22869">MSAPIRVVVVDDHPVFRLGMTALLSTLDGIECVGDAADVDTALAVVDAARPQVVLMDLHFQHRSGIEATRIVTERHPGVRVLVVTMMDDDDSLFAALRAGARGYLLKEAGPAEVERAIRAVAHGELVVGAALAGQAAGLLTSGFGAAPLPFPQLTDREREVLHLVARGLDNAAVAYRLGLSPKTVRNNLSNILVKIQASSRGEAIARARDAGMGGRD</sequence>
<dbReference type="Proteomes" id="UP000601223">
    <property type="component" value="Unassembled WGS sequence"/>
</dbReference>
<evidence type="ECO:0000313" key="7">
    <source>
        <dbReference type="Proteomes" id="UP000601223"/>
    </source>
</evidence>
<dbReference type="PROSITE" id="PS50110">
    <property type="entry name" value="RESPONSE_REGULATORY"/>
    <property type="match status" value="1"/>
</dbReference>
<dbReference type="InterPro" id="IPR039420">
    <property type="entry name" value="WalR-like"/>
</dbReference>
<feature type="domain" description="HTH luxR-type" evidence="4">
    <location>
        <begin position="147"/>
        <end position="212"/>
    </location>
</feature>
<dbReference type="Gene3D" id="3.40.50.2300">
    <property type="match status" value="1"/>
</dbReference>
<comment type="caution">
    <text evidence="6">The sequence shown here is derived from an EMBL/GenBank/DDBJ whole genome shotgun (WGS) entry which is preliminary data.</text>
</comment>
<dbReference type="PROSITE" id="PS00622">
    <property type="entry name" value="HTH_LUXR_1"/>
    <property type="match status" value="1"/>
</dbReference>
<dbReference type="PRINTS" id="PR00038">
    <property type="entry name" value="HTHLUXR"/>
</dbReference>
<name>A0A8J3JMU8_9ACTN</name>
<dbReference type="CDD" id="cd17535">
    <property type="entry name" value="REC_NarL-like"/>
    <property type="match status" value="1"/>
</dbReference>
<accession>A0A8J3JMU8</accession>
<feature type="modified residue" description="4-aspartylphosphate" evidence="3">
    <location>
        <position position="57"/>
    </location>
</feature>
<dbReference type="SMART" id="SM00421">
    <property type="entry name" value="HTH_LUXR"/>
    <property type="match status" value="1"/>
</dbReference>
<dbReference type="CDD" id="cd06170">
    <property type="entry name" value="LuxR_C_like"/>
    <property type="match status" value="1"/>
</dbReference>
<evidence type="ECO:0000256" key="2">
    <source>
        <dbReference type="ARBA" id="ARBA00023125"/>
    </source>
</evidence>
<keyword evidence="7" id="KW-1185">Reference proteome</keyword>
<keyword evidence="2 6" id="KW-0238">DNA-binding</keyword>
<dbReference type="AlphaFoldDB" id="A0A8J3JMU8"/>
<dbReference type="GO" id="GO:0000160">
    <property type="term" value="P:phosphorelay signal transduction system"/>
    <property type="evidence" value="ECO:0007669"/>
    <property type="project" value="InterPro"/>
</dbReference>
<dbReference type="InterPro" id="IPR001789">
    <property type="entry name" value="Sig_transdc_resp-reg_receiver"/>
</dbReference>
<dbReference type="Pfam" id="PF00196">
    <property type="entry name" value="GerE"/>
    <property type="match status" value="1"/>
</dbReference>
<dbReference type="RefSeq" id="WP_239125984.1">
    <property type="nucleotide sequence ID" value="NZ_BONF01000029.1"/>
</dbReference>
<dbReference type="GO" id="GO:0006355">
    <property type="term" value="P:regulation of DNA-templated transcription"/>
    <property type="evidence" value="ECO:0007669"/>
    <property type="project" value="InterPro"/>
</dbReference>
<dbReference type="PANTHER" id="PTHR43214">
    <property type="entry name" value="TWO-COMPONENT RESPONSE REGULATOR"/>
    <property type="match status" value="1"/>
</dbReference>
<dbReference type="InterPro" id="IPR000792">
    <property type="entry name" value="Tscrpt_reg_LuxR_C"/>
</dbReference>
<keyword evidence="1 3" id="KW-0597">Phosphoprotein</keyword>
<dbReference type="SUPFAM" id="SSF52172">
    <property type="entry name" value="CheY-like"/>
    <property type="match status" value="1"/>
</dbReference>
<dbReference type="EMBL" id="BONF01000029">
    <property type="protein sequence ID" value="GIF83527.1"/>
    <property type="molecule type" value="Genomic_DNA"/>
</dbReference>
<dbReference type="InterPro" id="IPR016032">
    <property type="entry name" value="Sig_transdc_resp-reg_C-effctor"/>
</dbReference>
<reference evidence="6 7" key="1">
    <citation type="submission" date="2021-01" db="EMBL/GenBank/DDBJ databases">
        <title>Whole genome shotgun sequence of Catellatospora bangladeshensis NBRC 107357.</title>
        <authorList>
            <person name="Komaki H."/>
            <person name="Tamura T."/>
        </authorList>
    </citation>
    <scope>NUCLEOTIDE SEQUENCE [LARGE SCALE GENOMIC DNA]</scope>
    <source>
        <strain evidence="6 7">NBRC 107357</strain>
    </source>
</reference>
<protein>
    <submittedName>
        <fullName evidence="6">DNA-binding response regulator</fullName>
    </submittedName>
</protein>
<dbReference type="SUPFAM" id="SSF46894">
    <property type="entry name" value="C-terminal effector domain of the bipartite response regulators"/>
    <property type="match status" value="1"/>
</dbReference>